<gene>
    <name evidence="1" type="ORF">S01H1_11405</name>
</gene>
<feature type="non-terminal residue" evidence="1">
    <location>
        <position position="82"/>
    </location>
</feature>
<sequence>MKNILEFNDFKQYKKTDLITEKIDHGAYFENVEGNLAGAENTLIGGALMKLFGFIKRKGMQAYLSTVLKQKLGRVYFDNILR</sequence>
<dbReference type="EMBL" id="BARS01005811">
    <property type="protein sequence ID" value="GAF79072.1"/>
    <property type="molecule type" value="Genomic_DNA"/>
</dbReference>
<proteinExistence type="predicted"/>
<comment type="caution">
    <text evidence="1">The sequence shown here is derived from an EMBL/GenBank/DDBJ whole genome shotgun (WGS) entry which is preliminary data.</text>
</comment>
<name>X0ST28_9ZZZZ</name>
<protein>
    <submittedName>
        <fullName evidence="1">Uncharacterized protein</fullName>
    </submittedName>
</protein>
<accession>X0ST28</accession>
<dbReference type="AlphaFoldDB" id="X0ST28"/>
<organism evidence="1">
    <name type="scientific">marine sediment metagenome</name>
    <dbReference type="NCBI Taxonomy" id="412755"/>
    <lineage>
        <taxon>unclassified sequences</taxon>
        <taxon>metagenomes</taxon>
        <taxon>ecological metagenomes</taxon>
    </lineage>
</organism>
<evidence type="ECO:0000313" key="1">
    <source>
        <dbReference type="EMBL" id="GAF79072.1"/>
    </source>
</evidence>
<reference evidence="1" key="1">
    <citation type="journal article" date="2014" name="Front. Microbiol.">
        <title>High frequency of phylogenetically diverse reductive dehalogenase-homologous genes in deep subseafloor sedimentary metagenomes.</title>
        <authorList>
            <person name="Kawai M."/>
            <person name="Futagami T."/>
            <person name="Toyoda A."/>
            <person name="Takaki Y."/>
            <person name="Nishi S."/>
            <person name="Hori S."/>
            <person name="Arai W."/>
            <person name="Tsubouchi T."/>
            <person name="Morono Y."/>
            <person name="Uchiyama I."/>
            <person name="Ito T."/>
            <person name="Fujiyama A."/>
            <person name="Inagaki F."/>
            <person name="Takami H."/>
        </authorList>
    </citation>
    <scope>NUCLEOTIDE SEQUENCE</scope>
    <source>
        <strain evidence="1">Expedition CK06-06</strain>
    </source>
</reference>